<feature type="signal peptide" evidence="6">
    <location>
        <begin position="1"/>
        <end position="27"/>
    </location>
</feature>
<dbReference type="Pfam" id="PF00083">
    <property type="entry name" value="Sugar_tr"/>
    <property type="match status" value="2"/>
</dbReference>
<evidence type="ECO:0000256" key="3">
    <source>
        <dbReference type="ARBA" id="ARBA00022989"/>
    </source>
</evidence>
<evidence type="ECO:0000256" key="1">
    <source>
        <dbReference type="ARBA" id="ARBA00004370"/>
    </source>
</evidence>
<dbReference type="Gene3D" id="1.20.1250.20">
    <property type="entry name" value="MFS general substrate transporter like domains"/>
    <property type="match status" value="2"/>
</dbReference>
<name>A0A183FQB5_HELPZ</name>
<evidence type="ECO:0000256" key="6">
    <source>
        <dbReference type="SAM" id="SignalP"/>
    </source>
</evidence>
<accession>A0A3P8CD46</accession>
<evidence type="ECO:0000313" key="9">
    <source>
        <dbReference type="WBParaSite" id="HPBE_0000991101-mRNA-1"/>
    </source>
</evidence>
<dbReference type="InterPro" id="IPR036259">
    <property type="entry name" value="MFS_trans_sf"/>
</dbReference>
<evidence type="ECO:0000256" key="2">
    <source>
        <dbReference type="ARBA" id="ARBA00022692"/>
    </source>
</evidence>
<dbReference type="PANTHER" id="PTHR23503:SF108">
    <property type="entry name" value="MAJOR FACILITATOR SUPERFAMILY (MFS) PROFILE DOMAIN-CONTAINING PROTEIN"/>
    <property type="match status" value="1"/>
</dbReference>
<comment type="subcellular location">
    <subcellularLocation>
        <location evidence="1">Membrane</location>
    </subcellularLocation>
</comment>
<keyword evidence="4 5" id="KW-0472">Membrane</keyword>
<evidence type="ECO:0000313" key="8">
    <source>
        <dbReference type="Proteomes" id="UP000050761"/>
    </source>
</evidence>
<reference evidence="7 8" key="1">
    <citation type="submission" date="2018-11" db="EMBL/GenBank/DDBJ databases">
        <authorList>
            <consortium name="Pathogen Informatics"/>
        </authorList>
    </citation>
    <scope>NUCLEOTIDE SEQUENCE [LARGE SCALE GENOMIC DNA]</scope>
</reference>
<evidence type="ECO:0000256" key="4">
    <source>
        <dbReference type="ARBA" id="ARBA00023136"/>
    </source>
</evidence>
<feature type="transmembrane region" description="Helical" evidence="5">
    <location>
        <begin position="57"/>
        <end position="78"/>
    </location>
</feature>
<keyword evidence="3 5" id="KW-1133">Transmembrane helix</keyword>
<reference evidence="9" key="2">
    <citation type="submission" date="2019-09" db="UniProtKB">
        <authorList>
            <consortium name="WormBaseParasite"/>
        </authorList>
    </citation>
    <scope>IDENTIFICATION</scope>
</reference>
<sequence>MIDRHVVCLLALSVILSLSSIFQMGYANAYPNTAVNSFRTYLNESQNGQITEKTFTWVWSAVLNVYFIGFIAGSMIAVPLADHIGRKCEVLKISSIAHSCSAIYSLEHVLHYNSTPNRSILCEPLQESAPVSVRGLMSFNAEMAFVVTNMLGALAGVRSVLGGHLSWLVGWVPGRILCVQLCLGLRKRDLAEKSVHFYHGMSYRRPKFSPLMRRKLRKRCCTKNMCGLDCCLVCALAPNQRLSALKTTLQATTSIWPILYYSTEFLIRANIDEDTAELTSTVMLFVSCISTVIGMVAVERQPRRRLLLGCGFVNMSALALFVLCSQLQPAWDDAKYGCIVAVVLHGISYSFALGPISWFITAELVPLEFRALCQSVALSLNQTIALILCFVTLPLYDEVGSSILLALFVVPGLMAMFYLLAYLPETRSRNIDEIIMDLKGRNKSTVEMSDQADQL</sequence>
<dbReference type="SUPFAM" id="SSF103473">
    <property type="entry name" value="MFS general substrate transporter"/>
    <property type="match status" value="1"/>
</dbReference>
<dbReference type="EMBL" id="UZAH01026587">
    <property type="protein sequence ID" value="VDO82795.1"/>
    <property type="molecule type" value="Genomic_DNA"/>
</dbReference>
<evidence type="ECO:0000313" key="7">
    <source>
        <dbReference type="EMBL" id="VDO82795.1"/>
    </source>
</evidence>
<evidence type="ECO:0000256" key="5">
    <source>
        <dbReference type="SAM" id="Phobius"/>
    </source>
</evidence>
<dbReference type="Proteomes" id="UP000050761">
    <property type="component" value="Unassembled WGS sequence"/>
</dbReference>
<dbReference type="OrthoDB" id="4540492at2759"/>
<feature type="transmembrane region" description="Helical" evidence="5">
    <location>
        <begin position="372"/>
        <end position="396"/>
    </location>
</feature>
<keyword evidence="2 5" id="KW-0812">Transmembrane</keyword>
<feature type="chain" id="PRO_5044551570" evidence="6">
    <location>
        <begin position="28"/>
        <end position="455"/>
    </location>
</feature>
<feature type="transmembrane region" description="Helical" evidence="5">
    <location>
        <begin position="334"/>
        <end position="360"/>
    </location>
</feature>
<keyword evidence="6" id="KW-0732">Signal</keyword>
<keyword evidence="8" id="KW-1185">Reference proteome</keyword>
<dbReference type="InterPro" id="IPR045263">
    <property type="entry name" value="GLUT"/>
</dbReference>
<accession>A0A183FQB5</accession>
<dbReference type="PANTHER" id="PTHR23503">
    <property type="entry name" value="SOLUTE CARRIER FAMILY 2"/>
    <property type="match status" value="1"/>
</dbReference>
<dbReference type="InterPro" id="IPR005828">
    <property type="entry name" value="MFS_sugar_transport-like"/>
</dbReference>
<organism evidence="8 9">
    <name type="scientific">Heligmosomoides polygyrus</name>
    <name type="common">Parasitic roundworm</name>
    <dbReference type="NCBI Taxonomy" id="6339"/>
    <lineage>
        <taxon>Eukaryota</taxon>
        <taxon>Metazoa</taxon>
        <taxon>Ecdysozoa</taxon>
        <taxon>Nematoda</taxon>
        <taxon>Chromadorea</taxon>
        <taxon>Rhabditida</taxon>
        <taxon>Rhabditina</taxon>
        <taxon>Rhabditomorpha</taxon>
        <taxon>Strongyloidea</taxon>
        <taxon>Heligmosomidae</taxon>
        <taxon>Heligmosomoides</taxon>
    </lineage>
</organism>
<dbReference type="GO" id="GO:0015149">
    <property type="term" value="F:hexose transmembrane transporter activity"/>
    <property type="evidence" value="ECO:0007669"/>
    <property type="project" value="TreeGrafter"/>
</dbReference>
<protein>
    <submittedName>
        <fullName evidence="9">MFS domain-containing protein</fullName>
    </submittedName>
</protein>
<feature type="transmembrane region" description="Helical" evidence="5">
    <location>
        <begin position="305"/>
        <end position="328"/>
    </location>
</feature>
<dbReference type="WBParaSite" id="HPBE_0000991101-mRNA-1">
    <property type="protein sequence ID" value="HPBE_0000991101-mRNA-1"/>
    <property type="gene ID" value="HPBE_0000991101"/>
</dbReference>
<proteinExistence type="predicted"/>
<dbReference type="GO" id="GO:0016020">
    <property type="term" value="C:membrane"/>
    <property type="evidence" value="ECO:0007669"/>
    <property type="project" value="UniProtKB-SubCell"/>
</dbReference>
<gene>
    <name evidence="7" type="ORF">HPBE_LOCUS9912</name>
</gene>
<dbReference type="AlphaFoldDB" id="A0A183FQB5"/>
<feature type="transmembrane region" description="Helical" evidence="5">
    <location>
        <begin position="402"/>
        <end position="423"/>
    </location>
</feature>